<evidence type="ECO:0008006" key="5">
    <source>
        <dbReference type="Google" id="ProtNLM"/>
    </source>
</evidence>
<name>A0AA39NJG2_9AGAR</name>
<sequence length="558" mass="63345">MSEPPPSRIWATDAHMLAPSSWDSDGATDHGIRLAACLAGLLVGIVAIVTLFLVVRKRARSQRSQREQRRASTSTLGRIMDLFPLPPLDVISPSLYVFPCVDSDDPLKVLDEKGDFRRTEEIDISSGHLKAWYIDLCRRYRLPQSGNKTALRERLVKFSEAGKEKWKSSLLTPARISHKGVRSGGIVKRRKVTQLVHRMGPGASLSTSMPQGVPFPVKRSKDMRSQMKVDKLLPWAEKFMVQIAEEENRELELSHTHLQKQGASSINNHSPPPIDPFKNTAFAHHVASMVVEKLAARQNSSGDASPLPSTSCDTPCPSVDFDTTMLGLTAESAEAFSSDVDRPDSPTIMFEPTQTFVLPSPPLRTTSASPDRIQCSLSFANGETFVVRESDVPPTQPFCYNTDLPNLIRSWDDHGEDWDPPSNHPINVNGRPIPIIYWRDLYRFNRETGGEWKRLKDTWNNWRYFMEEYNASDTPEDFWTKFSESGVRMSFSRIKTILLEERKLANKKMFEEAQRWYGNKFTNHFSYRRDQTVVPMTDIPSIVKLYKQKKGLGRSEDD</sequence>
<keyword evidence="4" id="KW-1185">Reference proteome</keyword>
<feature type="region of interest" description="Disordered" evidence="1">
    <location>
        <begin position="252"/>
        <end position="275"/>
    </location>
</feature>
<dbReference type="AlphaFoldDB" id="A0AA39NJG2"/>
<comment type="caution">
    <text evidence="3">The sequence shown here is derived from an EMBL/GenBank/DDBJ whole genome shotgun (WGS) entry which is preliminary data.</text>
</comment>
<keyword evidence="2" id="KW-0812">Transmembrane</keyword>
<evidence type="ECO:0000256" key="2">
    <source>
        <dbReference type="SAM" id="Phobius"/>
    </source>
</evidence>
<keyword evidence="2" id="KW-0472">Membrane</keyword>
<dbReference type="Proteomes" id="UP001175227">
    <property type="component" value="Unassembled WGS sequence"/>
</dbReference>
<accession>A0AA39NJG2</accession>
<reference evidence="3" key="1">
    <citation type="submission" date="2023-06" db="EMBL/GenBank/DDBJ databases">
        <authorList>
            <consortium name="Lawrence Berkeley National Laboratory"/>
            <person name="Ahrendt S."/>
            <person name="Sahu N."/>
            <person name="Indic B."/>
            <person name="Wong-Bajracharya J."/>
            <person name="Merenyi Z."/>
            <person name="Ke H.-M."/>
            <person name="Monk M."/>
            <person name="Kocsube S."/>
            <person name="Drula E."/>
            <person name="Lipzen A."/>
            <person name="Balint B."/>
            <person name="Henrissat B."/>
            <person name="Andreopoulos B."/>
            <person name="Martin F.M."/>
            <person name="Harder C.B."/>
            <person name="Rigling D."/>
            <person name="Ford K.L."/>
            <person name="Foster G.D."/>
            <person name="Pangilinan J."/>
            <person name="Papanicolaou A."/>
            <person name="Barry K."/>
            <person name="LaButti K."/>
            <person name="Viragh M."/>
            <person name="Koriabine M."/>
            <person name="Yan M."/>
            <person name="Riley R."/>
            <person name="Champramary S."/>
            <person name="Plett K.L."/>
            <person name="Tsai I.J."/>
            <person name="Slot J."/>
            <person name="Sipos G."/>
            <person name="Plett J."/>
            <person name="Nagy L.G."/>
            <person name="Grigoriev I.V."/>
        </authorList>
    </citation>
    <scope>NUCLEOTIDE SEQUENCE</scope>
    <source>
        <strain evidence="3">ICMP 16352</strain>
    </source>
</reference>
<feature type="region of interest" description="Disordered" evidence="1">
    <location>
        <begin position="200"/>
        <end position="221"/>
    </location>
</feature>
<evidence type="ECO:0000256" key="1">
    <source>
        <dbReference type="SAM" id="MobiDB-lite"/>
    </source>
</evidence>
<keyword evidence="2" id="KW-1133">Transmembrane helix</keyword>
<gene>
    <name evidence="3" type="ORF">IW261DRAFT_1613077</name>
</gene>
<dbReference type="EMBL" id="JAUEPR010000080">
    <property type="protein sequence ID" value="KAK0466669.1"/>
    <property type="molecule type" value="Genomic_DNA"/>
</dbReference>
<organism evidence="3 4">
    <name type="scientific">Armillaria novae-zelandiae</name>
    <dbReference type="NCBI Taxonomy" id="153914"/>
    <lineage>
        <taxon>Eukaryota</taxon>
        <taxon>Fungi</taxon>
        <taxon>Dikarya</taxon>
        <taxon>Basidiomycota</taxon>
        <taxon>Agaricomycotina</taxon>
        <taxon>Agaricomycetes</taxon>
        <taxon>Agaricomycetidae</taxon>
        <taxon>Agaricales</taxon>
        <taxon>Marasmiineae</taxon>
        <taxon>Physalacriaceae</taxon>
        <taxon>Armillaria</taxon>
    </lineage>
</organism>
<proteinExistence type="predicted"/>
<feature type="transmembrane region" description="Helical" evidence="2">
    <location>
        <begin position="32"/>
        <end position="55"/>
    </location>
</feature>
<evidence type="ECO:0000313" key="4">
    <source>
        <dbReference type="Proteomes" id="UP001175227"/>
    </source>
</evidence>
<evidence type="ECO:0000313" key="3">
    <source>
        <dbReference type="EMBL" id="KAK0466669.1"/>
    </source>
</evidence>
<protein>
    <recommendedName>
        <fullName evidence="5">SAP domain-containing protein</fullName>
    </recommendedName>
</protein>
<feature type="compositionally biased region" description="Polar residues" evidence="1">
    <location>
        <begin position="259"/>
        <end position="269"/>
    </location>
</feature>